<reference evidence="2 3" key="1">
    <citation type="submission" date="2017-06" db="EMBL/GenBank/DDBJ databases">
        <title>Comparative genomic analysis of Ambrosia Fusariam Clade fungi.</title>
        <authorList>
            <person name="Stajich J.E."/>
            <person name="Carrillo J."/>
            <person name="Kijimoto T."/>
            <person name="Eskalen A."/>
            <person name="O'Donnell K."/>
            <person name="Kasson M."/>
        </authorList>
    </citation>
    <scope>NUCLEOTIDE SEQUENCE [LARGE SCALE GENOMIC DNA]</scope>
    <source>
        <strain evidence="2 3">NRRL62584</strain>
    </source>
</reference>
<dbReference type="OrthoDB" id="5074954at2759"/>
<comment type="caution">
    <text evidence="2">The sequence shown here is derived from an EMBL/GenBank/DDBJ whole genome shotgun (WGS) entry which is preliminary data.</text>
</comment>
<proteinExistence type="predicted"/>
<dbReference type="Proteomes" id="UP000288168">
    <property type="component" value="Unassembled WGS sequence"/>
</dbReference>
<evidence type="ECO:0000256" key="1">
    <source>
        <dbReference type="SAM" id="MobiDB-lite"/>
    </source>
</evidence>
<evidence type="ECO:0000313" key="2">
    <source>
        <dbReference type="EMBL" id="RSL46215.1"/>
    </source>
</evidence>
<feature type="region of interest" description="Disordered" evidence="1">
    <location>
        <begin position="1"/>
        <end position="45"/>
    </location>
</feature>
<organism evidence="2 3">
    <name type="scientific">Fusarium duplospermum</name>
    <dbReference type="NCBI Taxonomy" id="1325734"/>
    <lineage>
        <taxon>Eukaryota</taxon>
        <taxon>Fungi</taxon>
        <taxon>Dikarya</taxon>
        <taxon>Ascomycota</taxon>
        <taxon>Pezizomycotina</taxon>
        <taxon>Sordariomycetes</taxon>
        <taxon>Hypocreomycetidae</taxon>
        <taxon>Hypocreales</taxon>
        <taxon>Nectriaceae</taxon>
        <taxon>Fusarium</taxon>
        <taxon>Fusarium solani species complex</taxon>
    </lineage>
</organism>
<keyword evidence="3" id="KW-1185">Reference proteome</keyword>
<name>A0A428NZJ5_9HYPO</name>
<evidence type="ECO:0000313" key="3">
    <source>
        <dbReference type="Proteomes" id="UP000288168"/>
    </source>
</evidence>
<protein>
    <submittedName>
        <fullName evidence="2">Uncharacterized protein</fullName>
    </submittedName>
</protein>
<accession>A0A428NZJ5</accession>
<dbReference type="EMBL" id="NKCI01000243">
    <property type="protein sequence ID" value="RSL46215.1"/>
    <property type="molecule type" value="Genomic_DNA"/>
</dbReference>
<sequence length="174" mass="19862">MPSLTKDTQAPKGDRPAEQPSGSSKDATKDPTSDEAQNQAVPIDKKPVLDVSTVVTRNNLDDFAELIRGVDQEVLDRLGDSRNALQDNVPEEDYTDEYNTWRETFDHRHESVPMQDDARFFTYGRDLVERRLDRTGHGREQVLLGILDLEEITMIAVARARRLMQRRTARAPRD</sequence>
<dbReference type="AlphaFoldDB" id="A0A428NZJ5"/>
<gene>
    <name evidence="2" type="ORF">CEP54_013962</name>
</gene>